<evidence type="ECO:0000313" key="1">
    <source>
        <dbReference type="EMBL" id="OAG18582.1"/>
    </source>
</evidence>
<dbReference type="Proteomes" id="UP000077248">
    <property type="component" value="Unassembled WGS sequence"/>
</dbReference>
<dbReference type="AlphaFoldDB" id="A0A177DHK9"/>
<keyword evidence="2" id="KW-1185">Reference proteome</keyword>
<accession>A0A177DHK9</accession>
<organism evidence="1 2">
    <name type="scientific">Alternaria alternata</name>
    <name type="common">Alternaria rot fungus</name>
    <name type="synonym">Torula alternata</name>
    <dbReference type="NCBI Taxonomy" id="5599"/>
    <lineage>
        <taxon>Eukaryota</taxon>
        <taxon>Fungi</taxon>
        <taxon>Dikarya</taxon>
        <taxon>Ascomycota</taxon>
        <taxon>Pezizomycotina</taxon>
        <taxon>Dothideomycetes</taxon>
        <taxon>Pleosporomycetidae</taxon>
        <taxon>Pleosporales</taxon>
        <taxon>Pleosporineae</taxon>
        <taxon>Pleosporaceae</taxon>
        <taxon>Alternaria</taxon>
        <taxon>Alternaria sect. Alternaria</taxon>
        <taxon>Alternaria alternata complex</taxon>
    </lineage>
</organism>
<reference evidence="1 2" key="1">
    <citation type="submission" date="2016-05" db="EMBL/GenBank/DDBJ databases">
        <title>Comparative analysis of secretome profiles of manganese(II)-oxidizing ascomycete fungi.</title>
        <authorList>
            <consortium name="DOE Joint Genome Institute"/>
            <person name="Zeiner C.A."/>
            <person name="Purvine S.O."/>
            <person name="Zink E.M."/>
            <person name="Wu S."/>
            <person name="Pasa-Tolic L."/>
            <person name="Chaput D.L."/>
            <person name="Haridas S."/>
            <person name="Grigoriev I.V."/>
            <person name="Santelli C.M."/>
            <person name="Hansel C.M."/>
        </authorList>
    </citation>
    <scope>NUCLEOTIDE SEQUENCE [LARGE SCALE GENOMIC DNA]</scope>
    <source>
        <strain evidence="1 2">SRC1lrK2f</strain>
    </source>
</reference>
<sequence length="193" mass="22611">MDPSLRWHIDPNSRAIEKFGKKVLSKISTTVRATSSSVKVFLERMHHDIKTMGTMQGETLYWRYTIAIKLIHNAVRWRVANPNDEQQISLVGYEDIEKDTLDHFRLLDKQFQKILETGLIKRGTLPYDRTLCMLETHQVTDLYAVSWKWLRELFYEECEDVVLRGVNNTAFAQKKGEKNGEAKGRTVKRRKLI</sequence>
<dbReference type="KEGG" id="aalt:CC77DRAFT_1022136"/>
<dbReference type="GeneID" id="29110997"/>
<name>A0A177DHK9_ALTAL</name>
<gene>
    <name evidence="1" type="ORF">CC77DRAFT_1022136</name>
</gene>
<evidence type="ECO:0000313" key="2">
    <source>
        <dbReference type="Proteomes" id="UP000077248"/>
    </source>
</evidence>
<dbReference type="RefSeq" id="XP_018384003.1">
    <property type="nucleotide sequence ID" value="XM_018525403.1"/>
</dbReference>
<dbReference type="EMBL" id="KV441483">
    <property type="protein sequence ID" value="OAG18582.1"/>
    <property type="molecule type" value="Genomic_DNA"/>
</dbReference>
<proteinExistence type="predicted"/>
<dbReference type="VEuPathDB" id="FungiDB:CC77DRAFT_1022136"/>
<feature type="non-terminal residue" evidence="1">
    <location>
        <position position="193"/>
    </location>
</feature>
<protein>
    <submittedName>
        <fullName evidence="1">Uncharacterized protein</fullName>
    </submittedName>
</protein>